<comment type="cofactor">
    <cofactor evidence="1">
        <name>FMN</name>
        <dbReference type="ChEBI" id="CHEBI:58210"/>
    </cofactor>
</comment>
<dbReference type="PANTHER" id="PTHR23026">
    <property type="entry name" value="NADPH NITROREDUCTASE"/>
    <property type="match status" value="1"/>
</dbReference>
<evidence type="ECO:0000259" key="8">
    <source>
        <dbReference type="Pfam" id="PF00881"/>
    </source>
</evidence>
<evidence type="ECO:0000256" key="1">
    <source>
        <dbReference type="ARBA" id="ARBA00001917"/>
    </source>
</evidence>
<dbReference type="GO" id="GO:0046256">
    <property type="term" value="P:2,4,6-trinitrotoluene catabolic process"/>
    <property type="evidence" value="ECO:0007669"/>
    <property type="project" value="TreeGrafter"/>
</dbReference>
<organism evidence="9 10">
    <name type="scientific">Leeuwenhoekiella aequorea</name>
    <dbReference type="NCBI Taxonomy" id="283736"/>
    <lineage>
        <taxon>Bacteria</taxon>
        <taxon>Pseudomonadati</taxon>
        <taxon>Bacteroidota</taxon>
        <taxon>Flavobacteriia</taxon>
        <taxon>Flavobacteriales</taxon>
        <taxon>Flavobacteriaceae</taxon>
        <taxon>Leeuwenhoekiella</taxon>
    </lineage>
</organism>
<protein>
    <submittedName>
        <fullName evidence="9">Nitroreductase/dihydropteridine reductase</fullName>
    </submittedName>
</protein>
<gene>
    <name evidence="9" type="ORF">DSM00_1346</name>
</gene>
<sequence>MSFLEVMQSRYTTKKFDASKKITPENIEALKEILQLAPSSINSQPWKFTFVSNSEIKAKLADVSWINTSKILNCDTLIVLSRVKSLEAFEARIEKELPQGAVGFYNDFIKKLPEPQIYAWFEKQVYLALGVLLSACADMGIDATPMEGIEPDAYDTILGQKEHTTLVAVAIGYRDADDTNQPHIKPKSRTALKNVIEEI</sequence>
<keyword evidence="4" id="KW-0288">FMN</keyword>
<evidence type="ECO:0000256" key="5">
    <source>
        <dbReference type="ARBA" id="ARBA00022857"/>
    </source>
</evidence>
<keyword evidence="7" id="KW-0520">NAD</keyword>
<name>A0A4Q0PA75_9FLAO</name>
<evidence type="ECO:0000256" key="7">
    <source>
        <dbReference type="ARBA" id="ARBA00023027"/>
    </source>
</evidence>
<evidence type="ECO:0000256" key="4">
    <source>
        <dbReference type="ARBA" id="ARBA00022643"/>
    </source>
</evidence>
<evidence type="ECO:0000256" key="2">
    <source>
        <dbReference type="ARBA" id="ARBA00007118"/>
    </source>
</evidence>
<keyword evidence="5" id="KW-0521">NADP</keyword>
<evidence type="ECO:0000256" key="6">
    <source>
        <dbReference type="ARBA" id="ARBA00023002"/>
    </source>
</evidence>
<evidence type="ECO:0000313" key="9">
    <source>
        <dbReference type="EMBL" id="RXG23730.1"/>
    </source>
</evidence>
<dbReference type="SUPFAM" id="SSF55469">
    <property type="entry name" value="FMN-dependent nitroreductase-like"/>
    <property type="match status" value="1"/>
</dbReference>
<dbReference type="InterPro" id="IPR000415">
    <property type="entry name" value="Nitroreductase-like"/>
</dbReference>
<evidence type="ECO:0000256" key="3">
    <source>
        <dbReference type="ARBA" id="ARBA00022630"/>
    </source>
</evidence>
<comment type="similarity">
    <text evidence="2">Belongs to the nitroreductase family.</text>
</comment>
<dbReference type="PANTHER" id="PTHR23026:SF125">
    <property type="entry name" value="OXYGEN-INSENSITIVE NAD(P)H NITROREDUCTASE"/>
    <property type="match status" value="1"/>
</dbReference>
<dbReference type="InterPro" id="IPR033878">
    <property type="entry name" value="NfsB-like"/>
</dbReference>
<dbReference type="GO" id="GO:0046857">
    <property type="term" value="F:oxidoreductase activity, acting on other nitrogenous compounds as donors, with NAD or NADP as acceptor"/>
    <property type="evidence" value="ECO:0007669"/>
    <property type="project" value="TreeGrafter"/>
</dbReference>
<keyword evidence="3" id="KW-0285">Flavoprotein</keyword>
<evidence type="ECO:0000313" key="10">
    <source>
        <dbReference type="Proteomes" id="UP000289238"/>
    </source>
</evidence>
<reference evidence="9 10" key="1">
    <citation type="submission" date="2018-07" db="EMBL/GenBank/DDBJ databases">
        <title>Leeuwenhoekiella genomics.</title>
        <authorList>
            <person name="Tahon G."/>
            <person name="Willems A."/>
        </authorList>
    </citation>
    <scope>NUCLEOTIDE SEQUENCE [LARGE SCALE GENOMIC DNA]</scope>
    <source>
        <strain evidence="9 10">LMG 22550</strain>
    </source>
</reference>
<dbReference type="AlphaFoldDB" id="A0A4Q0PA75"/>
<comment type="caution">
    <text evidence="9">The sequence shown here is derived from an EMBL/GenBank/DDBJ whole genome shotgun (WGS) entry which is preliminary data.</text>
</comment>
<dbReference type="Gene3D" id="3.40.109.10">
    <property type="entry name" value="NADH Oxidase"/>
    <property type="match status" value="1"/>
</dbReference>
<accession>A0A4Q0PA75</accession>
<dbReference type="GO" id="GO:0005829">
    <property type="term" value="C:cytosol"/>
    <property type="evidence" value="ECO:0007669"/>
    <property type="project" value="TreeGrafter"/>
</dbReference>
<dbReference type="Pfam" id="PF00881">
    <property type="entry name" value="Nitroreductase"/>
    <property type="match status" value="1"/>
</dbReference>
<dbReference type="Proteomes" id="UP000289238">
    <property type="component" value="Unassembled WGS sequence"/>
</dbReference>
<proteinExistence type="inferred from homology"/>
<dbReference type="InterPro" id="IPR050627">
    <property type="entry name" value="Nitroreductase/BluB"/>
</dbReference>
<keyword evidence="6" id="KW-0560">Oxidoreductase</keyword>
<dbReference type="CDD" id="cd02149">
    <property type="entry name" value="NfsB-like"/>
    <property type="match status" value="1"/>
</dbReference>
<dbReference type="RefSeq" id="WP_128757235.1">
    <property type="nucleotide sequence ID" value="NZ_QOVM01000002.1"/>
</dbReference>
<dbReference type="EMBL" id="QOVM01000002">
    <property type="protein sequence ID" value="RXG23730.1"/>
    <property type="molecule type" value="Genomic_DNA"/>
</dbReference>
<feature type="domain" description="Nitroreductase" evidence="8">
    <location>
        <begin position="8"/>
        <end position="173"/>
    </location>
</feature>
<dbReference type="InterPro" id="IPR029479">
    <property type="entry name" value="Nitroreductase"/>
</dbReference>
<dbReference type="OrthoDB" id="9809288at2"/>
<keyword evidence="10" id="KW-1185">Reference proteome</keyword>